<dbReference type="Proteomes" id="UP000313849">
    <property type="component" value="Unassembled WGS sequence"/>
</dbReference>
<gene>
    <name evidence="2" type="ORF">FH969_01750</name>
</gene>
<protein>
    <submittedName>
        <fullName evidence="2">Uncharacterized protein</fullName>
    </submittedName>
</protein>
<keyword evidence="3" id="KW-1185">Reference proteome</keyword>
<accession>A0A5C5BG17</accession>
<feature type="compositionally biased region" description="Basic residues" evidence="1">
    <location>
        <begin position="14"/>
        <end position="28"/>
    </location>
</feature>
<proteinExistence type="predicted"/>
<dbReference type="EMBL" id="VENP01000003">
    <property type="protein sequence ID" value="TNU76845.1"/>
    <property type="molecule type" value="Genomic_DNA"/>
</dbReference>
<evidence type="ECO:0000313" key="3">
    <source>
        <dbReference type="Proteomes" id="UP000313849"/>
    </source>
</evidence>
<evidence type="ECO:0000256" key="1">
    <source>
        <dbReference type="SAM" id="MobiDB-lite"/>
    </source>
</evidence>
<dbReference type="OrthoDB" id="3403621at2"/>
<dbReference type="AlphaFoldDB" id="A0A5C5BG17"/>
<sequence>MTSTTRPLDALRTGHVRARARTSATRRPRFSARGATAWLAVGLVVAGSATGCSSDGDGDGDSDSDEPHLTVLDGIRVTSEEPDGFEGPLTQLLGWAGAMGQSPQEYVDQQRRWQDAVAACMTEQGFDYEPVLPSVADIAVVTDGLVPGSEEYMAQYGYGIYTRPPAPRGDLVVSGNGGMPGGRPSSPTAAAAWDEALYGVAVAVAWDEDGNVVASTSEGGCSSQASGYSFDDGTPEQALLDEVDRFFEGRADDPAFDDLNREWAACMRESGYSYASPALAIKDLRSTFDPENTGTISWDENEDADVLAELRTLEPEIGAADFACRQVVDYVPRYRVIAVGLEQEFLDRYRDALDALVERAAGGSTSPTTASPTSR</sequence>
<organism evidence="2 3">
    <name type="scientific">Miniimonas arenae</name>
    <dbReference type="NCBI Taxonomy" id="676201"/>
    <lineage>
        <taxon>Bacteria</taxon>
        <taxon>Bacillati</taxon>
        <taxon>Actinomycetota</taxon>
        <taxon>Actinomycetes</taxon>
        <taxon>Micrococcales</taxon>
        <taxon>Beutenbergiaceae</taxon>
        <taxon>Miniimonas</taxon>
    </lineage>
</organism>
<feature type="region of interest" description="Disordered" evidence="1">
    <location>
        <begin position="1"/>
        <end position="28"/>
    </location>
</feature>
<comment type="caution">
    <text evidence="2">The sequence shown here is derived from an EMBL/GenBank/DDBJ whole genome shotgun (WGS) entry which is preliminary data.</text>
</comment>
<dbReference type="RefSeq" id="WP_139985684.1">
    <property type="nucleotide sequence ID" value="NZ_VENP01000003.1"/>
</dbReference>
<reference evidence="2 3" key="1">
    <citation type="submission" date="2019-06" db="EMBL/GenBank/DDBJ databases">
        <title>Draft genome sequence of Miniimonas arenae KCTC 19750T isolated from sea sand.</title>
        <authorList>
            <person name="Park S.-J."/>
        </authorList>
    </citation>
    <scope>NUCLEOTIDE SEQUENCE [LARGE SCALE GENOMIC DNA]</scope>
    <source>
        <strain evidence="2 3">KCTC 19750</strain>
    </source>
</reference>
<name>A0A5C5BG17_9MICO</name>
<evidence type="ECO:0000313" key="2">
    <source>
        <dbReference type="EMBL" id="TNU76845.1"/>
    </source>
</evidence>